<dbReference type="InterPro" id="IPR044201">
    <property type="entry name" value="DVR-like"/>
</dbReference>
<dbReference type="Pfam" id="PF13460">
    <property type="entry name" value="NAD_binding_10"/>
    <property type="match status" value="1"/>
</dbReference>
<dbReference type="AlphaFoldDB" id="A0A6G7Y9V8"/>
<dbReference type="PANTHER" id="PTHR47378:SF1">
    <property type="entry name" value="DIVINYL CHLOROPHYLLIDE A 8-VINYL-REDUCTASE, CHLOROPLASTIC"/>
    <property type="match status" value="1"/>
</dbReference>
<protein>
    <recommendedName>
        <fullName evidence="7">Divinyl chlorophyllide a 8-vinyl-reductase, chloroplastic</fullName>
        <ecNumber evidence="6">1.3.1.75</ecNumber>
    </recommendedName>
</protein>
<dbReference type="SUPFAM" id="SSF51735">
    <property type="entry name" value="NAD(P)-binding Rossmann-fold domains"/>
    <property type="match status" value="1"/>
</dbReference>
<comment type="catalytic activity">
    <reaction evidence="8">
        <text>protochlorophyllide a + NADP(+) = 3,8-divinyl protochlorophyllide a + NADPH + H(+)</text>
        <dbReference type="Rhea" id="RHEA:48884"/>
        <dbReference type="ChEBI" id="CHEBI:15378"/>
        <dbReference type="ChEBI" id="CHEBI:57783"/>
        <dbReference type="ChEBI" id="CHEBI:58349"/>
        <dbReference type="ChEBI" id="CHEBI:58632"/>
        <dbReference type="ChEBI" id="CHEBI:83350"/>
        <dbReference type="EC" id="1.3.1.75"/>
    </reaction>
</comment>
<dbReference type="KEGG" id="prv:G7070_15570"/>
<keyword evidence="2" id="KW-0521">NADP</keyword>
<evidence type="ECO:0000256" key="3">
    <source>
        <dbReference type="ARBA" id="ARBA00022946"/>
    </source>
</evidence>
<evidence type="ECO:0000256" key="1">
    <source>
        <dbReference type="ARBA" id="ARBA00005173"/>
    </source>
</evidence>
<dbReference type="EC" id="1.3.1.75" evidence="6"/>
<dbReference type="EMBL" id="CP049865">
    <property type="protein sequence ID" value="QIK73421.1"/>
    <property type="molecule type" value="Genomic_DNA"/>
</dbReference>
<proteinExistence type="predicted"/>
<evidence type="ECO:0000313" key="11">
    <source>
        <dbReference type="Proteomes" id="UP000501058"/>
    </source>
</evidence>
<dbReference type="Gene3D" id="3.40.50.720">
    <property type="entry name" value="NAD(P)-binding Rossmann-like Domain"/>
    <property type="match status" value="1"/>
</dbReference>
<accession>A0A6G7Y9V8</accession>
<reference evidence="10 11" key="1">
    <citation type="submission" date="2020-03" db="EMBL/GenBank/DDBJ databases">
        <title>Propioniciclava sp. nov., isolated from Hydrophilus acuminatus.</title>
        <authorList>
            <person name="Hyun D.-W."/>
            <person name="Bae J.-W."/>
        </authorList>
    </citation>
    <scope>NUCLEOTIDE SEQUENCE [LARGE SCALE GENOMIC DNA]</scope>
    <source>
        <strain evidence="10 11">HDW11</strain>
    </source>
</reference>
<evidence type="ECO:0000256" key="4">
    <source>
        <dbReference type="ARBA" id="ARBA00023002"/>
    </source>
</evidence>
<dbReference type="PANTHER" id="PTHR47378">
    <property type="entry name" value="DIVINYL CHLOROPHYLLIDE A 8-VINYL-REDUCTASE, CHLOROPLASTIC"/>
    <property type="match status" value="1"/>
</dbReference>
<comment type="pathway">
    <text evidence="1">Porphyrin-containing compound metabolism; chlorophyll biosynthesis.</text>
</comment>
<dbReference type="RefSeq" id="WP_166234490.1">
    <property type="nucleotide sequence ID" value="NZ_CP049865.1"/>
</dbReference>
<dbReference type="UniPathway" id="UPA00668"/>
<dbReference type="GO" id="GO:0033728">
    <property type="term" value="F:3,8-divinyl protochlorophyllide a 8-vinyl-reductase (NADPH) activity"/>
    <property type="evidence" value="ECO:0007669"/>
    <property type="project" value="UniProtKB-EC"/>
</dbReference>
<dbReference type="GO" id="GO:0015995">
    <property type="term" value="P:chlorophyll biosynthetic process"/>
    <property type="evidence" value="ECO:0007669"/>
    <property type="project" value="UniProtKB-UniPathway"/>
</dbReference>
<feature type="domain" description="NAD(P)-binding" evidence="9">
    <location>
        <begin position="10"/>
        <end position="196"/>
    </location>
</feature>
<evidence type="ECO:0000256" key="8">
    <source>
        <dbReference type="ARBA" id="ARBA00049498"/>
    </source>
</evidence>
<keyword evidence="3" id="KW-0809">Transit peptide</keyword>
<keyword evidence="4" id="KW-0560">Oxidoreductase</keyword>
<evidence type="ECO:0000256" key="7">
    <source>
        <dbReference type="ARBA" id="ARBA00024089"/>
    </source>
</evidence>
<keyword evidence="11" id="KW-1185">Reference proteome</keyword>
<dbReference type="Proteomes" id="UP000501058">
    <property type="component" value="Chromosome"/>
</dbReference>
<organism evidence="10 11">
    <name type="scientific">Propioniciclava coleopterorum</name>
    <dbReference type="NCBI Taxonomy" id="2714937"/>
    <lineage>
        <taxon>Bacteria</taxon>
        <taxon>Bacillati</taxon>
        <taxon>Actinomycetota</taxon>
        <taxon>Actinomycetes</taxon>
        <taxon>Propionibacteriales</taxon>
        <taxon>Propionibacteriaceae</taxon>
        <taxon>Propioniciclava</taxon>
    </lineage>
</organism>
<evidence type="ECO:0000256" key="5">
    <source>
        <dbReference type="ARBA" id="ARBA00023171"/>
    </source>
</evidence>
<evidence type="ECO:0000256" key="6">
    <source>
        <dbReference type="ARBA" id="ARBA00024059"/>
    </source>
</evidence>
<dbReference type="InterPro" id="IPR036291">
    <property type="entry name" value="NAD(P)-bd_dom_sf"/>
</dbReference>
<evidence type="ECO:0000259" key="9">
    <source>
        <dbReference type="Pfam" id="PF13460"/>
    </source>
</evidence>
<name>A0A6G7Y9V8_9ACTN</name>
<evidence type="ECO:0000313" key="10">
    <source>
        <dbReference type="EMBL" id="QIK73421.1"/>
    </source>
</evidence>
<gene>
    <name evidence="10" type="ORF">G7070_15570</name>
</gene>
<keyword evidence="5" id="KW-0149">Chlorophyll biosynthesis</keyword>
<evidence type="ECO:0000256" key="2">
    <source>
        <dbReference type="ARBA" id="ARBA00022857"/>
    </source>
</evidence>
<dbReference type="InterPro" id="IPR016040">
    <property type="entry name" value="NAD(P)-bd_dom"/>
</dbReference>
<sequence>MAGSSVVVVGASGYLGRHLVAEFAARGDRVCAVVRDRRRAEAPGAHGAPALAGLPVRWREVDVADPAAPLGLAPGDRVVSALGVTRQKATPWEIDLRANLRVLDAAERAGASSFSYVGALGMDARTSDLLRAKATFAAALRRADLTGHVIDPSGYFSDLGWFVDMARRGRVLLVGDGSARLNPIHGADLAAFIADRVAGPAGRWEVGGPDTLSYREIGALACAAVGRPPAFWELNDRVCGALQWTADRLGRRTGELARFFLAGLRTDAVGEATGVHHLADHFARLAAQKG</sequence>